<evidence type="ECO:0000313" key="6">
    <source>
        <dbReference type="Proteomes" id="UP000244722"/>
    </source>
</evidence>
<dbReference type="AlphaFoldDB" id="A0A2T6ZB57"/>
<dbReference type="InterPro" id="IPR036770">
    <property type="entry name" value="Ankyrin_rpt-contain_sf"/>
</dbReference>
<gene>
    <name evidence="5" type="ORF">B9Z19DRAFT_1136842</name>
</gene>
<feature type="repeat" description="ANK" evidence="3">
    <location>
        <begin position="779"/>
        <end position="811"/>
    </location>
</feature>
<dbReference type="SMART" id="SM00248">
    <property type="entry name" value="ANK"/>
    <property type="match status" value="10"/>
</dbReference>
<dbReference type="InterPro" id="IPR002110">
    <property type="entry name" value="Ankyrin_rpt"/>
</dbReference>
<keyword evidence="6" id="KW-1185">Reference proteome</keyword>
<keyword evidence="1" id="KW-0677">Repeat</keyword>
<evidence type="ECO:0000313" key="5">
    <source>
        <dbReference type="EMBL" id="PUU72732.1"/>
    </source>
</evidence>
<dbReference type="InterPro" id="IPR000719">
    <property type="entry name" value="Prot_kinase_dom"/>
</dbReference>
<dbReference type="Proteomes" id="UP000244722">
    <property type="component" value="Unassembled WGS sequence"/>
</dbReference>
<dbReference type="SUPFAM" id="SSF48403">
    <property type="entry name" value="Ankyrin repeat"/>
    <property type="match status" value="2"/>
</dbReference>
<dbReference type="PROSITE" id="PS00108">
    <property type="entry name" value="PROTEIN_KINASE_ST"/>
    <property type="match status" value="1"/>
</dbReference>
<comment type="caution">
    <text evidence="5">The sequence shown here is derived from an EMBL/GenBank/DDBJ whole genome shotgun (WGS) entry which is preliminary data.</text>
</comment>
<dbReference type="Pfam" id="PF00023">
    <property type="entry name" value="Ank"/>
    <property type="match status" value="1"/>
</dbReference>
<dbReference type="SUPFAM" id="SSF56112">
    <property type="entry name" value="Protein kinase-like (PK-like)"/>
    <property type="match status" value="1"/>
</dbReference>
<feature type="repeat" description="ANK" evidence="3">
    <location>
        <begin position="751"/>
        <end position="778"/>
    </location>
</feature>
<dbReference type="PRINTS" id="PR01415">
    <property type="entry name" value="ANKYRIN"/>
</dbReference>
<dbReference type="STRING" id="42251.A0A2T6ZB57"/>
<feature type="repeat" description="ANK" evidence="3">
    <location>
        <begin position="555"/>
        <end position="587"/>
    </location>
</feature>
<dbReference type="PROSITE" id="PS50011">
    <property type="entry name" value="PROTEIN_KINASE_DOM"/>
    <property type="match status" value="1"/>
</dbReference>
<dbReference type="Gene3D" id="1.10.510.10">
    <property type="entry name" value="Transferase(Phosphotransferase) domain 1"/>
    <property type="match status" value="1"/>
</dbReference>
<dbReference type="Pfam" id="PF13637">
    <property type="entry name" value="Ank_4"/>
    <property type="match status" value="2"/>
</dbReference>
<proteinExistence type="predicted"/>
<organism evidence="5 6">
    <name type="scientific">Tuber borchii</name>
    <name type="common">White truffle</name>
    <dbReference type="NCBI Taxonomy" id="42251"/>
    <lineage>
        <taxon>Eukaryota</taxon>
        <taxon>Fungi</taxon>
        <taxon>Dikarya</taxon>
        <taxon>Ascomycota</taxon>
        <taxon>Pezizomycotina</taxon>
        <taxon>Pezizomycetes</taxon>
        <taxon>Pezizales</taxon>
        <taxon>Tuberaceae</taxon>
        <taxon>Tuber</taxon>
    </lineage>
</organism>
<evidence type="ECO:0000256" key="1">
    <source>
        <dbReference type="ARBA" id="ARBA00022737"/>
    </source>
</evidence>
<dbReference type="PANTHER" id="PTHR24171">
    <property type="entry name" value="ANKYRIN REPEAT DOMAIN-CONTAINING PROTEIN 39-RELATED"/>
    <property type="match status" value="1"/>
</dbReference>
<evidence type="ECO:0000259" key="4">
    <source>
        <dbReference type="PROSITE" id="PS50011"/>
    </source>
</evidence>
<keyword evidence="2 3" id="KW-0040">ANK repeat</keyword>
<sequence>MEPVNFQAQLLSNDFDPSKYRLLNEFLPSGEAQKSSSLVSSPHSDYPENLQDFVRLMESINAEGPYFQRQVHLGSKYLGSGAQFDVFGHQHLVRKGFPHFDLPYISKILDSELAPVVVAVNLLLILEHGNCSLRHFLFNHKRNIPNPPEQVLQKLGLDVSQGLSALHNAGIIHGDIKTDNVLVFPAEAPFFCIAKLSDFGFSILDMEKTRKIYSIGTPGWQAPELGDIGVSTNMLTKCDYFLLGLLILRTAVRAYDGYEKTSLEEVSGILKHANISQPMQNYIRDVTQYLLPSRPQERASDLGKVCDRLSQVDQVEFDRTGNWVQGRFDDDTPWKEYEMAPGASSMLLRTAQHYRSIAKENGIQPQNKSKRANYSWLPIYKFLEEVDADTYANIASHYVDGIDEVSQKPQVNITGDLVGQEISGYQLLGMCFSGQLHGSRSDIRARTLEDNDTKWQRNTVASGFLLGWKFAHENLEEHVLALSDFRQSGGYNAHYAYNMIEKESAYSPSGLLHEVQGPLEWLKNYPLHQAAALGQTTEVVRLVDDGYNINSLDINGETPLQRASMAGHASTTRCLVQRGADATLKSKLLGTIPLHWLFVFELSQVNNIADILVGREKENLGEESNVEADAFHFPFKWLSGSPIAWSVLSNRYEAISALLRLRSSLDSILDFFPSLPEWPENTDPYYDVHSNSIQKRNLFKAWIYNPILQYQHPICQNSAKYVAERGALEGLKELSSNKLDLRIVNRHGGELQTAVVKGDLDAVQRLIDSGADVNTSPSRKDTLLLAAIYAKNPDIVKLLLDNGAKVNFSPDALIEGPLQQAANIGNMQITMILLNAGADVNSQSQKPGHTGAALYEASGWGGIDMIEMLLAKGANYDIIGGINGTPLQRAACAERASLEKVKLLLEHGADPNVRVGYYETALQAAASTGKARVVKALLEAGADPNIEGGHFWTALQAAVIPSIRSHEILDILLERKVDVNTVGGSMGPPFKQWPHQGMRAWSRSYYEREHYRM</sequence>
<dbReference type="Gene3D" id="1.25.40.20">
    <property type="entry name" value="Ankyrin repeat-containing domain"/>
    <property type="match status" value="2"/>
</dbReference>
<dbReference type="PROSITE" id="PS50088">
    <property type="entry name" value="ANK_REPEAT"/>
    <property type="match status" value="6"/>
</dbReference>
<dbReference type="Pfam" id="PF00069">
    <property type="entry name" value="Pkinase"/>
    <property type="match status" value="1"/>
</dbReference>
<dbReference type="InterPro" id="IPR008271">
    <property type="entry name" value="Ser/Thr_kinase_AS"/>
</dbReference>
<evidence type="ECO:0000256" key="3">
    <source>
        <dbReference type="PROSITE-ProRule" id="PRU00023"/>
    </source>
</evidence>
<evidence type="ECO:0000256" key="2">
    <source>
        <dbReference type="ARBA" id="ARBA00023043"/>
    </source>
</evidence>
<protein>
    <recommendedName>
        <fullName evidence="4">Protein kinase domain-containing protein</fullName>
    </recommendedName>
</protein>
<name>A0A2T6ZB57_TUBBO</name>
<dbReference type="EMBL" id="NESQ01000474">
    <property type="protein sequence ID" value="PUU72732.1"/>
    <property type="molecule type" value="Genomic_DNA"/>
</dbReference>
<dbReference type="PROSITE" id="PS50297">
    <property type="entry name" value="ANK_REP_REGION"/>
    <property type="match status" value="3"/>
</dbReference>
<dbReference type="SMART" id="SM00220">
    <property type="entry name" value="S_TKc"/>
    <property type="match status" value="1"/>
</dbReference>
<dbReference type="GO" id="GO:0004672">
    <property type="term" value="F:protein kinase activity"/>
    <property type="evidence" value="ECO:0007669"/>
    <property type="project" value="InterPro"/>
</dbReference>
<feature type="repeat" description="ANK" evidence="3">
    <location>
        <begin position="817"/>
        <end position="845"/>
    </location>
</feature>
<dbReference type="OrthoDB" id="539213at2759"/>
<dbReference type="GO" id="GO:0005524">
    <property type="term" value="F:ATP binding"/>
    <property type="evidence" value="ECO:0007669"/>
    <property type="project" value="InterPro"/>
</dbReference>
<feature type="domain" description="Protein kinase" evidence="4">
    <location>
        <begin position="21"/>
        <end position="317"/>
    </location>
</feature>
<reference evidence="5 6" key="1">
    <citation type="submission" date="2017-04" db="EMBL/GenBank/DDBJ databases">
        <title>Draft genome sequence of Tuber borchii Vittad., a whitish edible truffle.</title>
        <authorList>
            <consortium name="DOE Joint Genome Institute"/>
            <person name="Murat C."/>
            <person name="Kuo A."/>
            <person name="Barry K.W."/>
            <person name="Clum A."/>
            <person name="Dockter R.B."/>
            <person name="Fauchery L."/>
            <person name="Iotti M."/>
            <person name="Kohler A."/>
            <person name="Labutti K."/>
            <person name="Lindquist E.A."/>
            <person name="Lipzen A."/>
            <person name="Ohm R.A."/>
            <person name="Wang M."/>
            <person name="Grigoriev I.V."/>
            <person name="Zambonelli A."/>
            <person name="Martin F.M."/>
        </authorList>
    </citation>
    <scope>NUCLEOTIDE SEQUENCE [LARGE SCALE GENOMIC DNA]</scope>
    <source>
        <strain evidence="5 6">Tbo3840</strain>
    </source>
</reference>
<dbReference type="InterPro" id="IPR011009">
    <property type="entry name" value="Kinase-like_dom_sf"/>
</dbReference>
<accession>A0A2T6ZB57</accession>
<feature type="repeat" description="ANK" evidence="3">
    <location>
        <begin position="917"/>
        <end position="949"/>
    </location>
</feature>
<dbReference type="Pfam" id="PF12796">
    <property type="entry name" value="Ank_2"/>
    <property type="match status" value="1"/>
</dbReference>
<feature type="repeat" description="ANK" evidence="3">
    <location>
        <begin position="882"/>
        <end position="916"/>
    </location>
</feature>